<reference evidence="1" key="1">
    <citation type="journal article" date="2014" name="Front. Microbiol.">
        <title>High frequency of phylogenetically diverse reductive dehalogenase-homologous genes in deep subseafloor sedimentary metagenomes.</title>
        <authorList>
            <person name="Kawai M."/>
            <person name="Futagami T."/>
            <person name="Toyoda A."/>
            <person name="Takaki Y."/>
            <person name="Nishi S."/>
            <person name="Hori S."/>
            <person name="Arai W."/>
            <person name="Tsubouchi T."/>
            <person name="Morono Y."/>
            <person name="Uchiyama I."/>
            <person name="Ito T."/>
            <person name="Fujiyama A."/>
            <person name="Inagaki F."/>
            <person name="Takami H."/>
        </authorList>
    </citation>
    <scope>NUCLEOTIDE SEQUENCE</scope>
    <source>
        <strain evidence="1">Expedition CK06-06</strain>
    </source>
</reference>
<feature type="non-terminal residue" evidence="1">
    <location>
        <position position="107"/>
    </location>
</feature>
<evidence type="ECO:0000313" key="1">
    <source>
        <dbReference type="EMBL" id="GAH52026.1"/>
    </source>
</evidence>
<sequence>MYIALWDNDKEGRQARKRAEVAFGPKEAQRFDVLPSKPGSKNRKMQGMIDSTDLEAIKSKLGLPDNSSYESTMVELYYAKDTKKTEVRKNFSADTKFNFETLRKIID</sequence>
<comment type="caution">
    <text evidence="1">The sequence shown here is derived from an EMBL/GenBank/DDBJ whole genome shotgun (WGS) entry which is preliminary data.</text>
</comment>
<organism evidence="1">
    <name type="scientific">marine sediment metagenome</name>
    <dbReference type="NCBI Taxonomy" id="412755"/>
    <lineage>
        <taxon>unclassified sequences</taxon>
        <taxon>metagenomes</taxon>
        <taxon>ecological metagenomes</taxon>
    </lineage>
</organism>
<protein>
    <recommendedName>
        <fullName evidence="2">Toprim domain-containing protein</fullName>
    </recommendedName>
</protein>
<dbReference type="AlphaFoldDB" id="X1G2B6"/>
<evidence type="ECO:0008006" key="2">
    <source>
        <dbReference type="Google" id="ProtNLM"/>
    </source>
</evidence>
<dbReference type="EMBL" id="BARU01018060">
    <property type="protein sequence ID" value="GAH52026.1"/>
    <property type="molecule type" value="Genomic_DNA"/>
</dbReference>
<accession>X1G2B6</accession>
<name>X1G2B6_9ZZZZ</name>
<gene>
    <name evidence="1" type="ORF">S03H2_29890</name>
</gene>
<proteinExistence type="predicted"/>